<reference evidence="2 3" key="1">
    <citation type="submission" date="2016-02" db="EMBL/GenBank/DDBJ databases">
        <title>Genome analysis of coral dinoflagellate symbionts highlights evolutionary adaptations to a symbiotic lifestyle.</title>
        <authorList>
            <person name="Aranda M."/>
            <person name="Li Y."/>
            <person name="Liew Y.J."/>
            <person name="Baumgarten S."/>
            <person name="Simakov O."/>
            <person name="Wilson M."/>
            <person name="Piel J."/>
            <person name="Ashoor H."/>
            <person name="Bougouffa S."/>
            <person name="Bajic V.B."/>
            <person name="Ryu T."/>
            <person name="Ravasi T."/>
            <person name="Bayer T."/>
            <person name="Micklem G."/>
            <person name="Kim H."/>
            <person name="Bhak J."/>
            <person name="Lajeunesse T.C."/>
            <person name="Voolstra C.R."/>
        </authorList>
    </citation>
    <scope>NUCLEOTIDE SEQUENCE [LARGE SCALE GENOMIC DNA]</scope>
    <source>
        <strain evidence="2 3">CCMP2467</strain>
    </source>
</reference>
<dbReference type="Pfam" id="PF00109">
    <property type="entry name" value="ketoacyl-synt"/>
    <property type="match status" value="1"/>
</dbReference>
<name>A0A1Q9CCH5_SYMMI</name>
<dbReference type="SUPFAM" id="SSF53901">
    <property type="entry name" value="Thiolase-like"/>
    <property type="match status" value="1"/>
</dbReference>
<dbReference type="GO" id="GO:0016746">
    <property type="term" value="F:acyltransferase activity"/>
    <property type="evidence" value="ECO:0007669"/>
    <property type="project" value="InterPro"/>
</dbReference>
<keyword evidence="3" id="KW-1185">Reference proteome</keyword>
<dbReference type="EMBL" id="LSRX01001364">
    <property type="protein sequence ID" value="OLP80618.1"/>
    <property type="molecule type" value="Genomic_DNA"/>
</dbReference>
<dbReference type="Gene3D" id="3.40.47.10">
    <property type="match status" value="1"/>
</dbReference>
<dbReference type="AlphaFoldDB" id="A0A1Q9CCH5"/>
<gene>
    <name evidence="2" type="primary">pksL</name>
    <name evidence="2" type="ORF">AK812_SmicGene38952</name>
</gene>
<accession>A0A1Q9CCH5</accession>
<dbReference type="OMA" id="VHTTENQ"/>
<dbReference type="InterPro" id="IPR016039">
    <property type="entry name" value="Thiolase-like"/>
</dbReference>
<evidence type="ECO:0000313" key="3">
    <source>
        <dbReference type="Proteomes" id="UP000186817"/>
    </source>
</evidence>
<feature type="domain" description="Beta-ketoacyl synthase-like N-terminal" evidence="1">
    <location>
        <begin position="272"/>
        <end position="369"/>
    </location>
</feature>
<comment type="caution">
    <text evidence="2">The sequence shown here is derived from an EMBL/GenBank/DDBJ whole genome shotgun (WGS) entry which is preliminary data.</text>
</comment>
<organism evidence="2 3">
    <name type="scientific">Symbiodinium microadriaticum</name>
    <name type="common">Dinoflagellate</name>
    <name type="synonym">Zooxanthella microadriatica</name>
    <dbReference type="NCBI Taxonomy" id="2951"/>
    <lineage>
        <taxon>Eukaryota</taxon>
        <taxon>Sar</taxon>
        <taxon>Alveolata</taxon>
        <taxon>Dinophyceae</taxon>
        <taxon>Suessiales</taxon>
        <taxon>Symbiodiniaceae</taxon>
        <taxon>Symbiodinium</taxon>
    </lineage>
</organism>
<evidence type="ECO:0000259" key="1">
    <source>
        <dbReference type="Pfam" id="PF00109"/>
    </source>
</evidence>
<sequence length="405" mass="44381">MTDRRALRPQYHVRAASKQAEDLHDLAAKYAAFNGFCSIKLDVKDLCTRAVADARLLDSQGEFQQTAEIVIDGLLGEGSGRTAALASQGADTALAQLDEVLTGYAQGLSSSPSASGIGARGTERTAGLLHEAGWAEDAPPAMTEVEAQRWLPTFLRHQLMLILFLGPGRGVLELQPYDEDGHPFRMATEPGMLAIVRTDSLWRRFSCTPGAVSYSLSCFLVSPGEISLSERTPVAERLDLWLLRRIEDAAATSQDERWSYALDHLYHKTEQFAIRGMACKLSVHWDTNHLCRAIFAGSDMATEVPSARWDHEQYYSEDPDCWKMVKVGCKHTTMIDGLDLFDARFFRIAPAEVKGASSSWQRQSLTAVYVGCPTSEWTMVDQGPEEAGGCAQRSAGTGIAASIMP</sequence>
<evidence type="ECO:0000313" key="2">
    <source>
        <dbReference type="EMBL" id="OLP80618.1"/>
    </source>
</evidence>
<dbReference type="NCBIfam" id="TIGR04556">
    <property type="entry name" value="PKS_assoc"/>
    <property type="match status" value="1"/>
</dbReference>
<dbReference type="OrthoDB" id="329835at2759"/>
<dbReference type="InterPro" id="IPR014030">
    <property type="entry name" value="Ketoacyl_synth_N"/>
</dbReference>
<feature type="non-terminal residue" evidence="2">
    <location>
        <position position="405"/>
    </location>
</feature>
<protein>
    <submittedName>
        <fullName evidence="2">Polyketide synthase PksL</fullName>
    </submittedName>
</protein>
<dbReference type="InterPro" id="IPR030834">
    <property type="entry name" value="PKS_assoc_dom"/>
</dbReference>
<proteinExistence type="predicted"/>
<dbReference type="Proteomes" id="UP000186817">
    <property type="component" value="Unassembled WGS sequence"/>
</dbReference>